<dbReference type="Proteomes" id="UP000266841">
    <property type="component" value="Unassembled WGS sequence"/>
</dbReference>
<evidence type="ECO:0000313" key="1">
    <source>
        <dbReference type="EMBL" id="EJK60440.1"/>
    </source>
</evidence>
<feature type="non-terminal residue" evidence="1">
    <location>
        <position position="1"/>
    </location>
</feature>
<evidence type="ECO:0000313" key="2">
    <source>
        <dbReference type="Proteomes" id="UP000266841"/>
    </source>
</evidence>
<keyword evidence="2" id="KW-1185">Reference proteome</keyword>
<dbReference type="AlphaFoldDB" id="K0S581"/>
<sequence length="202" mass="22452">RPWSSFRPRWESLALWMDQSVICVIASPSPDGFTGGLPPSRLSVEEAAVAGCSDPPPVKIQFGETSKAELLEHVFLWGGSRARWVGRNITPNEKHGVKLSDWNDCGIKPKGQFLGQDVIEDDEEMADGTHKESPKGRYVSVVVPIEGERIRRGWTVSYLPLHWGEETDHRCLYCEPADFRSMCGRGEAARLQLPPLLVGATL</sequence>
<proteinExistence type="predicted"/>
<gene>
    <name evidence="1" type="ORF">THAOC_19210</name>
</gene>
<reference evidence="1 2" key="1">
    <citation type="journal article" date="2012" name="Genome Biol.">
        <title>Genome and low-iron response of an oceanic diatom adapted to chronic iron limitation.</title>
        <authorList>
            <person name="Lommer M."/>
            <person name="Specht M."/>
            <person name="Roy A.S."/>
            <person name="Kraemer L."/>
            <person name="Andreson R."/>
            <person name="Gutowska M.A."/>
            <person name="Wolf J."/>
            <person name="Bergner S.V."/>
            <person name="Schilhabel M.B."/>
            <person name="Klostermeier U.C."/>
            <person name="Beiko R.G."/>
            <person name="Rosenstiel P."/>
            <person name="Hippler M."/>
            <person name="Laroche J."/>
        </authorList>
    </citation>
    <scope>NUCLEOTIDE SEQUENCE [LARGE SCALE GENOMIC DNA]</scope>
    <source>
        <strain evidence="1 2">CCMP1005</strain>
    </source>
</reference>
<protein>
    <submittedName>
        <fullName evidence="1">Uncharacterized protein</fullName>
    </submittedName>
</protein>
<name>K0S581_THAOC</name>
<comment type="caution">
    <text evidence="1">The sequence shown here is derived from an EMBL/GenBank/DDBJ whole genome shotgun (WGS) entry which is preliminary data.</text>
</comment>
<organism evidence="1 2">
    <name type="scientific">Thalassiosira oceanica</name>
    <name type="common">Marine diatom</name>
    <dbReference type="NCBI Taxonomy" id="159749"/>
    <lineage>
        <taxon>Eukaryota</taxon>
        <taxon>Sar</taxon>
        <taxon>Stramenopiles</taxon>
        <taxon>Ochrophyta</taxon>
        <taxon>Bacillariophyta</taxon>
        <taxon>Coscinodiscophyceae</taxon>
        <taxon>Thalassiosirophycidae</taxon>
        <taxon>Thalassiosirales</taxon>
        <taxon>Thalassiosiraceae</taxon>
        <taxon>Thalassiosira</taxon>
    </lineage>
</organism>
<dbReference type="EMBL" id="AGNL01021102">
    <property type="protein sequence ID" value="EJK60440.1"/>
    <property type="molecule type" value="Genomic_DNA"/>
</dbReference>
<accession>K0S581</accession>